<organism evidence="2 3">
    <name type="scientific">Candidatus Entotheonella gemina</name>
    <dbReference type="NCBI Taxonomy" id="1429439"/>
    <lineage>
        <taxon>Bacteria</taxon>
        <taxon>Pseudomonadati</taxon>
        <taxon>Nitrospinota/Tectimicrobiota group</taxon>
        <taxon>Candidatus Tectimicrobiota</taxon>
        <taxon>Candidatus Entotheonellia</taxon>
        <taxon>Candidatus Entotheonellales</taxon>
        <taxon>Candidatus Entotheonellaceae</taxon>
        <taxon>Candidatus Entotheonella</taxon>
    </lineage>
</organism>
<dbReference type="InterPro" id="IPR025641">
    <property type="entry name" value="DUF4340"/>
</dbReference>
<sequence>MLAVLITLGGYVYFSNRPEPALPDAPRPLIWSIEAENLERLSIRLASAGHQKSLAWVRREGRNWYFDTPDGPQVDMKRWGGGIPLLLSAPGAERRVADHATDEQLAAYGLNAPSMSIGLTLKQGRTVHIEVGDRTPDGLAYYIRLADAREIYTVHDAWYHVLA</sequence>
<accession>W4L8H9</accession>
<dbReference type="Proteomes" id="UP000019140">
    <property type="component" value="Unassembled WGS sequence"/>
</dbReference>
<dbReference type="Pfam" id="PF14238">
    <property type="entry name" value="DUF4340"/>
    <property type="match status" value="1"/>
</dbReference>
<comment type="caution">
    <text evidence="2">The sequence shown here is derived from an EMBL/GenBank/DDBJ whole genome shotgun (WGS) entry which is preliminary data.</text>
</comment>
<reference evidence="2 3" key="1">
    <citation type="journal article" date="2014" name="Nature">
        <title>An environmental bacterial taxon with a large and distinct metabolic repertoire.</title>
        <authorList>
            <person name="Wilson M.C."/>
            <person name="Mori T."/>
            <person name="Ruckert C."/>
            <person name="Uria A.R."/>
            <person name="Helf M.J."/>
            <person name="Takada K."/>
            <person name="Gernert C."/>
            <person name="Steffens U.A."/>
            <person name="Heycke N."/>
            <person name="Schmitt S."/>
            <person name="Rinke C."/>
            <person name="Helfrich E.J."/>
            <person name="Brachmann A.O."/>
            <person name="Gurgui C."/>
            <person name="Wakimoto T."/>
            <person name="Kracht M."/>
            <person name="Crusemann M."/>
            <person name="Hentschel U."/>
            <person name="Abe I."/>
            <person name="Matsunaga S."/>
            <person name="Kalinowski J."/>
            <person name="Takeyama H."/>
            <person name="Piel J."/>
        </authorList>
    </citation>
    <scope>NUCLEOTIDE SEQUENCE [LARGE SCALE GENOMIC DNA]</scope>
    <source>
        <strain evidence="3">TSY2</strain>
    </source>
</reference>
<protein>
    <recommendedName>
        <fullName evidence="1">DUF4340 domain-containing protein</fullName>
    </recommendedName>
</protein>
<keyword evidence="3" id="KW-1185">Reference proteome</keyword>
<feature type="non-terminal residue" evidence="2">
    <location>
        <position position="163"/>
    </location>
</feature>
<evidence type="ECO:0000259" key="1">
    <source>
        <dbReference type="Pfam" id="PF14238"/>
    </source>
</evidence>
<dbReference type="EMBL" id="AZHX01002477">
    <property type="protein sequence ID" value="ETW94383.1"/>
    <property type="molecule type" value="Genomic_DNA"/>
</dbReference>
<evidence type="ECO:0000313" key="2">
    <source>
        <dbReference type="EMBL" id="ETW94383.1"/>
    </source>
</evidence>
<feature type="domain" description="DUF4340" evidence="1">
    <location>
        <begin position="98"/>
        <end position="157"/>
    </location>
</feature>
<dbReference type="HOGENOM" id="CLU_1630490_0_0_7"/>
<proteinExistence type="predicted"/>
<gene>
    <name evidence="2" type="ORF">ETSY2_49885</name>
</gene>
<evidence type="ECO:0000313" key="3">
    <source>
        <dbReference type="Proteomes" id="UP000019140"/>
    </source>
</evidence>
<name>W4L8H9_9BACT</name>
<dbReference type="AlphaFoldDB" id="W4L8H9"/>